<dbReference type="GeneID" id="6079089"/>
<dbReference type="HOGENOM" id="CLU_060356_0_0_1"/>
<evidence type="ECO:0000313" key="2">
    <source>
        <dbReference type="EMBL" id="EDR05901.1"/>
    </source>
</evidence>
<dbReference type="Proteomes" id="UP000001194">
    <property type="component" value="Unassembled WGS sequence"/>
</dbReference>
<evidence type="ECO:0000256" key="1">
    <source>
        <dbReference type="SAM" id="MobiDB-lite"/>
    </source>
</evidence>
<dbReference type="KEGG" id="lbc:LACBIDRAFT_329398"/>
<accession>B0DHV8</accession>
<feature type="region of interest" description="Disordered" evidence="1">
    <location>
        <begin position="205"/>
        <end position="299"/>
    </location>
</feature>
<feature type="compositionally biased region" description="Acidic residues" evidence="1">
    <location>
        <begin position="229"/>
        <end position="251"/>
    </location>
</feature>
<name>B0DHV8_LACBS</name>
<feature type="compositionally biased region" description="Basic and acidic residues" evidence="1">
    <location>
        <begin position="259"/>
        <end position="272"/>
    </location>
</feature>
<dbReference type="EMBL" id="DS547111">
    <property type="protein sequence ID" value="EDR05901.1"/>
    <property type="molecule type" value="Genomic_DNA"/>
</dbReference>
<dbReference type="InParanoid" id="B0DHV8"/>
<dbReference type="AlphaFoldDB" id="B0DHV8"/>
<keyword evidence="3" id="KW-1185">Reference proteome</keyword>
<organism evidence="3">
    <name type="scientific">Laccaria bicolor (strain S238N-H82 / ATCC MYA-4686)</name>
    <name type="common">Bicoloured deceiver</name>
    <name type="synonym">Laccaria laccata var. bicolor</name>
    <dbReference type="NCBI Taxonomy" id="486041"/>
    <lineage>
        <taxon>Eukaryota</taxon>
        <taxon>Fungi</taxon>
        <taxon>Dikarya</taxon>
        <taxon>Basidiomycota</taxon>
        <taxon>Agaricomycotina</taxon>
        <taxon>Agaricomycetes</taxon>
        <taxon>Agaricomycetidae</taxon>
        <taxon>Agaricales</taxon>
        <taxon>Agaricineae</taxon>
        <taxon>Hydnangiaceae</taxon>
        <taxon>Laccaria</taxon>
    </lineage>
</organism>
<gene>
    <name evidence="2" type="ORF">LACBIDRAFT_329398</name>
</gene>
<sequence>MVLFQGQFEAWITLDRSDGAKREEYAIEVDEQRKLVTCWIASEVGKIIFPDVSGLLEVFNANFISLSRGAFFDGHWLSGIVCLPHDNFSTVVHHNYLTSSTTARPFMFPSLELTDDDVYLSTNYAKDIGEIRLTLKQVRPGEMTVPCPCQQLDLPPMDRKIHERSKQMMAHRIGNLGKLYSTYLATATDLISAFCLAMLQANGVVQSSPDSRLQAPEPPRRAPKRSLEQEDGQDSEEDGDDEDDDDDEEEEKALLAKLAEVRARRGNRDTQRPRKKVKMEDTPVEMNYNNSPGSIIDLT</sequence>
<dbReference type="STRING" id="486041.B0DHV8"/>
<evidence type="ECO:0000313" key="3">
    <source>
        <dbReference type="Proteomes" id="UP000001194"/>
    </source>
</evidence>
<dbReference type="OrthoDB" id="3364132at2759"/>
<dbReference type="RefSeq" id="XP_001883577.1">
    <property type="nucleotide sequence ID" value="XM_001883542.1"/>
</dbReference>
<protein>
    <submittedName>
        <fullName evidence="2">Predicted protein</fullName>
    </submittedName>
</protein>
<proteinExistence type="predicted"/>
<reference evidence="2 3" key="1">
    <citation type="journal article" date="2008" name="Nature">
        <title>The genome of Laccaria bicolor provides insights into mycorrhizal symbiosis.</title>
        <authorList>
            <person name="Martin F."/>
            <person name="Aerts A."/>
            <person name="Ahren D."/>
            <person name="Brun A."/>
            <person name="Danchin E.G.J."/>
            <person name="Duchaussoy F."/>
            <person name="Gibon J."/>
            <person name="Kohler A."/>
            <person name="Lindquist E."/>
            <person name="Pereda V."/>
            <person name="Salamov A."/>
            <person name="Shapiro H.J."/>
            <person name="Wuyts J."/>
            <person name="Blaudez D."/>
            <person name="Buee M."/>
            <person name="Brokstein P."/>
            <person name="Canbaeck B."/>
            <person name="Cohen D."/>
            <person name="Courty P.E."/>
            <person name="Coutinho P.M."/>
            <person name="Delaruelle C."/>
            <person name="Detter J.C."/>
            <person name="Deveau A."/>
            <person name="DiFazio S."/>
            <person name="Duplessis S."/>
            <person name="Fraissinet-Tachet L."/>
            <person name="Lucic E."/>
            <person name="Frey-Klett P."/>
            <person name="Fourrey C."/>
            <person name="Feussner I."/>
            <person name="Gay G."/>
            <person name="Grimwood J."/>
            <person name="Hoegger P.J."/>
            <person name="Jain P."/>
            <person name="Kilaru S."/>
            <person name="Labbe J."/>
            <person name="Lin Y.C."/>
            <person name="Legue V."/>
            <person name="Le Tacon F."/>
            <person name="Marmeisse R."/>
            <person name="Melayah D."/>
            <person name="Montanini B."/>
            <person name="Muratet M."/>
            <person name="Nehls U."/>
            <person name="Niculita-Hirzel H."/>
            <person name="Oudot-Le Secq M.P."/>
            <person name="Peter M."/>
            <person name="Quesneville H."/>
            <person name="Rajashekar B."/>
            <person name="Reich M."/>
            <person name="Rouhier N."/>
            <person name="Schmutz J."/>
            <person name="Yin T."/>
            <person name="Chalot M."/>
            <person name="Henrissat B."/>
            <person name="Kuees U."/>
            <person name="Lucas S."/>
            <person name="Van de Peer Y."/>
            <person name="Podila G.K."/>
            <person name="Polle A."/>
            <person name="Pukkila P.J."/>
            <person name="Richardson P.M."/>
            <person name="Rouze P."/>
            <person name="Sanders I.R."/>
            <person name="Stajich J.E."/>
            <person name="Tunlid A."/>
            <person name="Tuskan G."/>
            <person name="Grigoriev I.V."/>
        </authorList>
    </citation>
    <scope>NUCLEOTIDE SEQUENCE [LARGE SCALE GENOMIC DNA]</scope>
    <source>
        <strain evidence="3">S238N-H82 / ATCC MYA-4686</strain>
    </source>
</reference>